<evidence type="ECO:0000256" key="9">
    <source>
        <dbReference type="ARBA" id="ARBA00022703"/>
    </source>
</evidence>
<dbReference type="InterPro" id="IPR011009">
    <property type="entry name" value="Kinase-like_dom_sf"/>
</dbReference>
<evidence type="ECO:0000256" key="5">
    <source>
        <dbReference type="ARBA" id="ARBA00022490"/>
    </source>
</evidence>
<dbReference type="InterPro" id="IPR000719">
    <property type="entry name" value="Prot_kinase_dom"/>
</dbReference>
<comment type="cofactor">
    <cofactor evidence="1 18">
        <name>Mg(2+)</name>
        <dbReference type="ChEBI" id="CHEBI:18420"/>
    </cofactor>
</comment>
<feature type="binding site" evidence="17">
    <location>
        <position position="270"/>
    </location>
    <ligand>
        <name>ATP</name>
        <dbReference type="ChEBI" id="CHEBI:30616"/>
    </ligand>
</feature>
<dbReference type="PROSITE" id="PS01351">
    <property type="entry name" value="MAPK"/>
    <property type="match status" value="1"/>
</dbReference>
<keyword evidence="9" id="KW-0053">Apoptosis</keyword>
<feature type="compositionally biased region" description="Basic and acidic residues" evidence="19">
    <location>
        <begin position="9"/>
        <end position="69"/>
    </location>
</feature>
<protein>
    <recommendedName>
        <fullName evidence="18">Mitogen-activated protein kinase</fullName>
        <ecNumber evidence="18">2.7.11.24</ecNumber>
    </recommendedName>
</protein>
<accession>A0AAW1AP44</accession>
<dbReference type="EC" id="2.7.11.24" evidence="18"/>
<dbReference type="GO" id="GO:0006915">
    <property type="term" value="P:apoptotic process"/>
    <property type="evidence" value="ECO:0007669"/>
    <property type="project" value="UniProtKB-KW"/>
</dbReference>
<evidence type="ECO:0000256" key="1">
    <source>
        <dbReference type="ARBA" id="ARBA00001946"/>
    </source>
</evidence>
<comment type="activity regulation">
    <text evidence="18">Activated by threonine and tyrosine phosphorylation.</text>
</comment>
<dbReference type="InterPro" id="IPR008271">
    <property type="entry name" value="Ser/Thr_kinase_AS"/>
</dbReference>
<evidence type="ECO:0000256" key="8">
    <source>
        <dbReference type="ARBA" id="ARBA00022679"/>
    </source>
</evidence>
<keyword evidence="14" id="KW-0131">Cell cycle</keyword>
<sequence>MKRGEEEMEKEREIEKWRETTGRDEGRGRDGERKKTGRDKDKMDEERKRWREDRKRGEEEMERRNEGRGRERRQTKKGEEEMEREDRKRPRPSGCGTLRPDAEPMAERGPGPLLPPPQASARALSARARPRPASLSRLPQRAAGGVARRPRVVRSSRRLPPAALLPSPRPAEASRGGRLPASFRSARPPVGAPPLLPSASPPLTENNMAAVSGAGAGSCGSPAGVPEMVRGQVFDVGPRYTNLSYIGEGAYGMVCSAYDNLNRVRVAIKKISPFEHQTYCQRTLREIKILLRFKHENIIGINDIIRAPTIDQMKDVYIVQDLMETDLYKLLKTQHLSNDHICYFLYQILRGLKYIHSANVLHRDLKPSNLLLNTTCDLKICDFGLARVADPDHDHTGFLTEYVATRWYRAPEIMLNSKGYTKSIDIWSVGCILAEMLSNRPIFPGKHYLDQLNHILGILGSPSQEDLNCIINAKARNYLLSLPYKNKVPWNRLFPNADPKALDLLDKMLTFNPHKRIEVEEALAHPYLEQYYDPSDEPVAEAPFKFDMELDDLPKEKLKELIFEETARFQPGYRS</sequence>
<feature type="compositionally biased region" description="Low complexity" evidence="19">
    <location>
        <begin position="158"/>
        <end position="174"/>
    </location>
</feature>
<comment type="catalytic activity">
    <reaction evidence="15 18">
        <text>L-threonyl-[protein] + ATP = O-phospho-L-threonyl-[protein] + ADP + H(+)</text>
        <dbReference type="Rhea" id="RHEA:46608"/>
        <dbReference type="Rhea" id="RHEA-COMP:11060"/>
        <dbReference type="Rhea" id="RHEA-COMP:11605"/>
        <dbReference type="ChEBI" id="CHEBI:15378"/>
        <dbReference type="ChEBI" id="CHEBI:30013"/>
        <dbReference type="ChEBI" id="CHEBI:30616"/>
        <dbReference type="ChEBI" id="CHEBI:61977"/>
        <dbReference type="ChEBI" id="CHEBI:456216"/>
        <dbReference type="EC" id="2.7.11.24"/>
    </reaction>
</comment>
<evidence type="ECO:0000259" key="20">
    <source>
        <dbReference type="PROSITE" id="PS50011"/>
    </source>
</evidence>
<evidence type="ECO:0000256" key="10">
    <source>
        <dbReference type="ARBA" id="ARBA00022741"/>
    </source>
</evidence>
<feature type="compositionally biased region" description="Basic residues" evidence="19">
    <location>
        <begin position="148"/>
        <end position="157"/>
    </location>
</feature>
<evidence type="ECO:0000256" key="13">
    <source>
        <dbReference type="ARBA" id="ARBA00023212"/>
    </source>
</evidence>
<keyword evidence="13" id="KW-0206">Cytoskeleton</keyword>
<comment type="catalytic activity">
    <reaction evidence="16">
        <text>L-seryl-[protein] + ATP = O-phospho-L-seryl-[protein] + ADP + H(+)</text>
        <dbReference type="Rhea" id="RHEA:17989"/>
        <dbReference type="Rhea" id="RHEA-COMP:9863"/>
        <dbReference type="Rhea" id="RHEA-COMP:11604"/>
        <dbReference type="ChEBI" id="CHEBI:15378"/>
        <dbReference type="ChEBI" id="CHEBI:29999"/>
        <dbReference type="ChEBI" id="CHEBI:30616"/>
        <dbReference type="ChEBI" id="CHEBI:83421"/>
        <dbReference type="ChEBI" id="CHEBI:456216"/>
        <dbReference type="EC" id="2.7.11.24"/>
    </reaction>
</comment>
<feature type="domain" description="Protein kinase" evidence="20">
    <location>
        <begin position="240"/>
        <end position="528"/>
    </location>
</feature>
<organism evidence="21 22">
    <name type="scientific">Crotalus adamanteus</name>
    <name type="common">Eastern diamondback rattlesnake</name>
    <dbReference type="NCBI Taxonomy" id="8729"/>
    <lineage>
        <taxon>Eukaryota</taxon>
        <taxon>Metazoa</taxon>
        <taxon>Chordata</taxon>
        <taxon>Craniata</taxon>
        <taxon>Vertebrata</taxon>
        <taxon>Euteleostomi</taxon>
        <taxon>Lepidosauria</taxon>
        <taxon>Squamata</taxon>
        <taxon>Bifurcata</taxon>
        <taxon>Unidentata</taxon>
        <taxon>Episquamata</taxon>
        <taxon>Toxicofera</taxon>
        <taxon>Serpentes</taxon>
        <taxon>Colubroidea</taxon>
        <taxon>Viperidae</taxon>
        <taxon>Crotalinae</taxon>
        <taxon>Crotalus</taxon>
    </lineage>
</organism>
<dbReference type="FunFam" id="1.10.510.10:FF:000624">
    <property type="entry name" value="Mitogen-activated protein kinase"/>
    <property type="match status" value="1"/>
</dbReference>
<dbReference type="InterPro" id="IPR003527">
    <property type="entry name" value="MAP_kinase_CS"/>
</dbReference>
<dbReference type="Pfam" id="PF00069">
    <property type="entry name" value="Pkinase"/>
    <property type="match status" value="1"/>
</dbReference>
<gene>
    <name evidence="21" type="ORF">NXF25_017949</name>
</gene>
<dbReference type="GO" id="GO:0005819">
    <property type="term" value="C:spindle"/>
    <property type="evidence" value="ECO:0007669"/>
    <property type="project" value="UniProtKB-SubCell"/>
</dbReference>
<comment type="subcellular location">
    <subcellularLocation>
        <location evidence="3">Cytoplasm</location>
        <location evidence="3">Cytoskeleton</location>
        <location evidence="3">Microtubule organizing center</location>
        <location evidence="3">Centrosome</location>
    </subcellularLocation>
    <subcellularLocation>
        <location evidence="2">Cytoplasm</location>
        <location evidence="2">Cytoskeleton</location>
        <location evidence="2">Spindle</location>
    </subcellularLocation>
</comment>
<comment type="similarity">
    <text evidence="18">Belongs to the protein kinase superfamily. Ser/Thr protein kinase family. MAP kinase subfamily.</text>
</comment>
<evidence type="ECO:0000256" key="16">
    <source>
        <dbReference type="ARBA" id="ARBA00048312"/>
    </source>
</evidence>
<keyword evidence="6 18" id="KW-0723">Serine/threonine-protein kinase</keyword>
<comment type="caution">
    <text evidence="21">The sequence shown here is derived from an EMBL/GenBank/DDBJ whole genome shotgun (WGS) entry which is preliminary data.</text>
</comment>
<evidence type="ECO:0000313" key="22">
    <source>
        <dbReference type="Proteomes" id="UP001474421"/>
    </source>
</evidence>
<keyword evidence="22" id="KW-1185">Reference proteome</keyword>
<feature type="region of interest" description="Disordered" evidence="19">
    <location>
        <begin position="1"/>
        <end position="193"/>
    </location>
</feature>
<dbReference type="SMART" id="SM00220">
    <property type="entry name" value="S_TKc"/>
    <property type="match status" value="1"/>
</dbReference>
<dbReference type="InterPro" id="IPR017441">
    <property type="entry name" value="Protein_kinase_ATP_BS"/>
</dbReference>
<keyword evidence="8 18" id="KW-0808">Transferase</keyword>
<dbReference type="Gene3D" id="3.30.200.20">
    <property type="entry name" value="Phosphorylase Kinase, domain 1"/>
    <property type="match status" value="1"/>
</dbReference>
<keyword evidence="5" id="KW-0963">Cytoplasm</keyword>
<keyword evidence="10 17" id="KW-0547">Nucleotide-binding</keyword>
<dbReference type="PROSITE" id="PS00107">
    <property type="entry name" value="PROTEIN_KINASE_ATP"/>
    <property type="match status" value="1"/>
</dbReference>
<dbReference type="GO" id="GO:0005813">
    <property type="term" value="C:centrosome"/>
    <property type="evidence" value="ECO:0007669"/>
    <property type="project" value="UniProtKB-SubCell"/>
</dbReference>
<evidence type="ECO:0000256" key="12">
    <source>
        <dbReference type="ARBA" id="ARBA00022840"/>
    </source>
</evidence>
<evidence type="ECO:0000256" key="3">
    <source>
        <dbReference type="ARBA" id="ARBA00004300"/>
    </source>
</evidence>
<evidence type="ECO:0000256" key="11">
    <source>
        <dbReference type="ARBA" id="ARBA00022777"/>
    </source>
</evidence>
<keyword evidence="7" id="KW-0597">Phosphoprotein</keyword>
<dbReference type="GO" id="GO:0005524">
    <property type="term" value="F:ATP binding"/>
    <property type="evidence" value="ECO:0007669"/>
    <property type="project" value="UniProtKB-UniRule"/>
</dbReference>
<dbReference type="PROSITE" id="PS50011">
    <property type="entry name" value="PROTEIN_KINASE_DOM"/>
    <property type="match status" value="1"/>
</dbReference>
<dbReference type="Gene3D" id="1.10.510.10">
    <property type="entry name" value="Transferase(Phosphotransferase) domain 1"/>
    <property type="match status" value="1"/>
</dbReference>
<dbReference type="PROSITE" id="PS00108">
    <property type="entry name" value="PROTEIN_KINASE_ST"/>
    <property type="match status" value="1"/>
</dbReference>
<keyword evidence="12 17" id="KW-0067">ATP-binding</keyword>
<evidence type="ECO:0000256" key="18">
    <source>
        <dbReference type="RuleBase" id="RU361165"/>
    </source>
</evidence>
<evidence type="ECO:0000256" key="14">
    <source>
        <dbReference type="ARBA" id="ARBA00023306"/>
    </source>
</evidence>
<keyword evidence="18" id="KW-0460">Magnesium</keyword>
<dbReference type="Proteomes" id="UP001474421">
    <property type="component" value="Unassembled WGS sequence"/>
</dbReference>
<dbReference type="GO" id="GO:0004707">
    <property type="term" value="F:MAP kinase activity"/>
    <property type="evidence" value="ECO:0007669"/>
    <property type="project" value="UniProtKB-EC"/>
</dbReference>
<evidence type="ECO:0000313" key="21">
    <source>
        <dbReference type="EMBL" id="KAK9391560.1"/>
    </source>
</evidence>
<evidence type="ECO:0000256" key="7">
    <source>
        <dbReference type="ARBA" id="ARBA00022553"/>
    </source>
</evidence>
<keyword evidence="11 18" id="KW-0418">Kinase</keyword>
<dbReference type="PRINTS" id="PR01770">
    <property type="entry name" value="ERK1ERK2MAPK"/>
</dbReference>
<reference evidence="21 22" key="1">
    <citation type="journal article" date="2024" name="Proc. Natl. Acad. Sci. U.S.A.">
        <title>The genetic regulatory architecture and epigenomic basis for age-related changes in rattlesnake venom.</title>
        <authorList>
            <person name="Hogan M.P."/>
            <person name="Holding M.L."/>
            <person name="Nystrom G.S."/>
            <person name="Colston T.J."/>
            <person name="Bartlett D.A."/>
            <person name="Mason A.J."/>
            <person name="Ellsworth S.A."/>
            <person name="Rautsaw R.M."/>
            <person name="Lawrence K.C."/>
            <person name="Strickland J.L."/>
            <person name="He B."/>
            <person name="Fraser P."/>
            <person name="Margres M.J."/>
            <person name="Gilbert D.M."/>
            <person name="Gibbs H.L."/>
            <person name="Parkinson C.L."/>
            <person name="Rokyta D.R."/>
        </authorList>
    </citation>
    <scope>NUCLEOTIDE SEQUENCE [LARGE SCALE GENOMIC DNA]</scope>
    <source>
        <strain evidence="21">DRR0105</strain>
    </source>
</reference>
<evidence type="ECO:0000256" key="6">
    <source>
        <dbReference type="ARBA" id="ARBA00022527"/>
    </source>
</evidence>
<dbReference type="InterPro" id="IPR050117">
    <property type="entry name" value="MAPK"/>
</dbReference>
<dbReference type="InterPro" id="IPR008349">
    <property type="entry name" value="MAPK_ERK1/2"/>
</dbReference>
<dbReference type="PANTHER" id="PTHR24055">
    <property type="entry name" value="MITOGEN-ACTIVATED PROTEIN KINASE"/>
    <property type="match status" value="1"/>
</dbReference>
<evidence type="ECO:0000256" key="15">
    <source>
        <dbReference type="ARBA" id="ARBA00047592"/>
    </source>
</evidence>
<evidence type="ECO:0000256" key="4">
    <source>
        <dbReference type="ARBA" id="ARBA00008832"/>
    </source>
</evidence>
<feature type="compositionally biased region" description="Low complexity" evidence="19">
    <location>
        <begin position="119"/>
        <end position="147"/>
    </location>
</feature>
<evidence type="ECO:0000256" key="19">
    <source>
        <dbReference type="SAM" id="MobiDB-lite"/>
    </source>
</evidence>
<dbReference type="AlphaFoldDB" id="A0AAW1AP44"/>
<evidence type="ECO:0000256" key="2">
    <source>
        <dbReference type="ARBA" id="ARBA00004186"/>
    </source>
</evidence>
<feature type="compositionally biased region" description="Basic and acidic residues" evidence="19">
    <location>
        <begin position="76"/>
        <end position="88"/>
    </location>
</feature>
<dbReference type="SUPFAM" id="SSF56112">
    <property type="entry name" value="Protein kinase-like (PK-like)"/>
    <property type="match status" value="1"/>
</dbReference>
<dbReference type="EMBL" id="JAOTOJ010000018">
    <property type="protein sequence ID" value="KAK9391560.1"/>
    <property type="molecule type" value="Genomic_DNA"/>
</dbReference>
<name>A0AAW1AP44_CROAD</name>
<evidence type="ECO:0000256" key="17">
    <source>
        <dbReference type="PROSITE-ProRule" id="PRU10141"/>
    </source>
</evidence>
<proteinExistence type="inferred from homology"/>
<dbReference type="FunFam" id="3.30.200.20:FF:000373">
    <property type="entry name" value="Mitogen-activated protein kinase 1"/>
    <property type="match status" value="1"/>
</dbReference>
<comment type="similarity">
    <text evidence="4">Belongs to the protein kinase superfamily. CMGC Ser/Thr protein kinase family. MAP kinase subfamily.</text>
</comment>
<dbReference type="CDD" id="cd07849">
    <property type="entry name" value="STKc_ERK1_2_like"/>
    <property type="match status" value="1"/>
</dbReference>